<dbReference type="Proteomes" id="UP000325395">
    <property type="component" value="Unassembled WGS sequence"/>
</dbReference>
<sequence>MGMPQVLGSLRSRRRSFLHTGTLLDLCGLFSSSTRLRLCVRFGTLPFLISRAEANPLGSHTIQIFMILPLLRGRYLQRYSPLDRKKAIRVPL</sequence>
<proteinExistence type="predicted"/>
<evidence type="ECO:0000313" key="1">
    <source>
        <dbReference type="EMBL" id="KAE8423207.1"/>
    </source>
</evidence>
<gene>
    <name evidence="1" type="ORF">BDV36DRAFT_244074</name>
</gene>
<name>A0ABQ6X1J5_9EURO</name>
<evidence type="ECO:0000313" key="2">
    <source>
        <dbReference type="Proteomes" id="UP000325395"/>
    </source>
</evidence>
<keyword evidence="2" id="KW-1185">Reference proteome</keyword>
<reference evidence="1 2" key="1">
    <citation type="submission" date="2019-04" db="EMBL/GenBank/DDBJ databases">
        <authorList>
            <consortium name="DOE Joint Genome Institute"/>
            <person name="Mondo S."/>
            <person name="Kjaerbolling I."/>
            <person name="Vesth T."/>
            <person name="Frisvad J.C."/>
            <person name="Nybo J.L."/>
            <person name="Theobald S."/>
            <person name="Kildgaard S."/>
            <person name="Isbrandt T."/>
            <person name="Kuo A."/>
            <person name="Sato A."/>
            <person name="Lyhne E.K."/>
            <person name="Kogle M.E."/>
            <person name="Wiebenga A."/>
            <person name="Kun R.S."/>
            <person name="Lubbers R.J."/>
            <person name="Makela M.R."/>
            <person name="Barry K."/>
            <person name="Chovatia M."/>
            <person name="Clum A."/>
            <person name="Daum C."/>
            <person name="Haridas S."/>
            <person name="He G."/>
            <person name="LaButti K."/>
            <person name="Lipzen A."/>
            <person name="Riley R."/>
            <person name="Salamov A."/>
            <person name="Simmons B.A."/>
            <person name="Magnuson J.K."/>
            <person name="Henrissat B."/>
            <person name="Mortensen U.H."/>
            <person name="Larsen T.O."/>
            <person name="Devries R.P."/>
            <person name="Grigoriev I.V."/>
            <person name="Machida M."/>
            <person name="Baker S.E."/>
            <person name="Andersen M.R."/>
            <person name="Cantor M.N."/>
            <person name="Hua S.X."/>
        </authorList>
    </citation>
    <scope>NUCLEOTIDE SEQUENCE [LARGE SCALE GENOMIC DNA]</scope>
    <source>
        <strain evidence="1 2">CBS 117616</strain>
    </source>
</reference>
<accession>A0ABQ6X1J5</accession>
<organism evidence="1 2">
    <name type="scientific">Aspergillus pseudocaelatus</name>
    <dbReference type="NCBI Taxonomy" id="1825620"/>
    <lineage>
        <taxon>Eukaryota</taxon>
        <taxon>Fungi</taxon>
        <taxon>Dikarya</taxon>
        <taxon>Ascomycota</taxon>
        <taxon>Pezizomycotina</taxon>
        <taxon>Eurotiomycetes</taxon>
        <taxon>Eurotiomycetidae</taxon>
        <taxon>Eurotiales</taxon>
        <taxon>Aspergillaceae</taxon>
        <taxon>Aspergillus</taxon>
        <taxon>Aspergillus subgen. Circumdati</taxon>
    </lineage>
</organism>
<dbReference type="EMBL" id="ML735690">
    <property type="protein sequence ID" value="KAE8423207.1"/>
    <property type="molecule type" value="Genomic_DNA"/>
</dbReference>
<protein>
    <submittedName>
        <fullName evidence="1">Uncharacterized protein</fullName>
    </submittedName>
</protein>